<dbReference type="AlphaFoldDB" id="A0A5B7EGG0"/>
<organism evidence="2 3">
    <name type="scientific">Portunus trituberculatus</name>
    <name type="common">Swimming crab</name>
    <name type="synonym">Neptunus trituberculatus</name>
    <dbReference type="NCBI Taxonomy" id="210409"/>
    <lineage>
        <taxon>Eukaryota</taxon>
        <taxon>Metazoa</taxon>
        <taxon>Ecdysozoa</taxon>
        <taxon>Arthropoda</taxon>
        <taxon>Crustacea</taxon>
        <taxon>Multicrustacea</taxon>
        <taxon>Malacostraca</taxon>
        <taxon>Eumalacostraca</taxon>
        <taxon>Eucarida</taxon>
        <taxon>Decapoda</taxon>
        <taxon>Pleocyemata</taxon>
        <taxon>Brachyura</taxon>
        <taxon>Eubrachyura</taxon>
        <taxon>Portunoidea</taxon>
        <taxon>Portunidae</taxon>
        <taxon>Portuninae</taxon>
        <taxon>Portunus</taxon>
    </lineage>
</organism>
<sequence>MKTYRRVPSSRLPTPPISHSSRYPPDVTVSRGRKRLPDGAKQNDKRLIRHVDVVALKNKRRPVFSDPLNSEERVAAAAAAVVVTMAASQHKRGEEGAGAGQPRRLLVFIVVGPRHKHRRRAAQLYIHTSRYLFLDGGLGGGRITGTSDSKAWGGQGPRRGAARGESERAECVSYRREKNMMSGQPPAAAFQPAPRGSHTPPRPYKHSPACTYDA</sequence>
<feature type="region of interest" description="Disordered" evidence="1">
    <location>
        <begin position="145"/>
        <end position="214"/>
    </location>
</feature>
<feature type="region of interest" description="Disordered" evidence="1">
    <location>
        <begin position="1"/>
        <end position="42"/>
    </location>
</feature>
<feature type="compositionally biased region" description="Low complexity" evidence="1">
    <location>
        <begin position="184"/>
        <end position="194"/>
    </location>
</feature>
<comment type="caution">
    <text evidence="2">The sequence shown here is derived from an EMBL/GenBank/DDBJ whole genome shotgun (WGS) entry which is preliminary data.</text>
</comment>
<evidence type="ECO:0000313" key="3">
    <source>
        <dbReference type="Proteomes" id="UP000324222"/>
    </source>
</evidence>
<keyword evidence="3" id="KW-1185">Reference proteome</keyword>
<feature type="compositionally biased region" description="Basic and acidic residues" evidence="1">
    <location>
        <begin position="162"/>
        <end position="179"/>
    </location>
</feature>
<evidence type="ECO:0000256" key="1">
    <source>
        <dbReference type="SAM" id="MobiDB-lite"/>
    </source>
</evidence>
<dbReference type="Proteomes" id="UP000324222">
    <property type="component" value="Unassembled WGS sequence"/>
</dbReference>
<proteinExistence type="predicted"/>
<dbReference type="EMBL" id="VSRR010002618">
    <property type="protein sequence ID" value="MPC32397.1"/>
    <property type="molecule type" value="Genomic_DNA"/>
</dbReference>
<reference evidence="2 3" key="1">
    <citation type="submission" date="2019-05" db="EMBL/GenBank/DDBJ databases">
        <title>Another draft genome of Portunus trituberculatus and its Hox gene families provides insights of decapod evolution.</title>
        <authorList>
            <person name="Jeong J.-H."/>
            <person name="Song I."/>
            <person name="Kim S."/>
            <person name="Choi T."/>
            <person name="Kim D."/>
            <person name="Ryu S."/>
            <person name="Kim W."/>
        </authorList>
    </citation>
    <scope>NUCLEOTIDE SEQUENCE [LARGE SCALE GENOMIC DNA]</scope>
    <source>
        <tissue evidence="2">Muscle</tissue>
    </source>
</reference>
<accession>A0A5B7EGG0</accession>
<name>A0A5B7EGG0_PORTR</name>
<gene>
    <name evidence="2" type="ORF">E2C01_025706</name>
</gene>
<protein>
    <submittedName>
        <fullName evidence="2">Uncharacterized protein</fullName>
    </submittedName>
</protein>
<evidence type="ECO:0000313" key="2">
    <source>
        <dbReference type="EMBL" id="MPC32397.1"/>
    </source>
</evidence>